<dbReference type="Pfam" id="PF13377">
    <property type="entry name" value="Peripla_BP_3"/>
    <property type="match status" value="1"/>
</dbReference>
<dbReference type="Gene3D" id="3.40.50.2300">
    <property type="match status" value="1"/>
</dbReference>
<evidence type="ECO:0000256" key="3">
    <source>
        <dbReference type="ARBA" id="ARBA00023163"/>
    </source>
</evidence>
<evidence type="ECO:0000256" key="2">
    <source>
        <dbReference type="ARBA" id="ARBA00023125"/>
    </source>
</evidence>
<evidence type="ECO:0000259" key="4">
    <source>
        <dbReference type="PROSITE" id="PS50932"/>
    </source>
</evidence>
<evidence type="ECO:0000259" key="5">
    <source>
        <dbReference type="PROSITE" id="PS50943"/>
    </source>
</evidence>
<dbReference type="InterPro" id="IPR001387">
    <property type="entry name" value="Cro/C1-type_HTH"/>
</dbReference>
<evidence type="ECO:0000256" key="1">
    <source>
        <dbReference type="ARBA" id="ARBA00023015"/>
    </source>
</evidence>
<dbReference type="InterPro" id="IPR046335">
    <property type="entry name" value="LacI/GalR-like_sensor"/>
</dbReference>
<evidence type="ECO:0000313" key="9">
    <source>
        <dbReference type="Proteomes" id="UP000576225"/>
    </source>
</evidence>
<accession>A0A2U1B8J0</accession>
<dbReference type="InterPro" id="IPR000843">
    <property type="entry name" value="HTH_LacI"/>
</dbReference>
<feature type="domain" description="HTH lacI-type" evidence="4">
    <location>
        <begin position="1"/>
        <end position="58"/>
    </location>
</feature>
<dbReference type="PROSITE" id="PS50943">
    <property type="entry name" value="HTH_CROC1"/>
    <property type="match status" value="1"/>
</dbReference>
<keyword evidence="3" id="KW-0804">Transcription</keyword>
<dbReference type="SUPFAM" id="SSF53822">
    <property type="entry name" value="Periplasmic binding protein-like I"/>
    <property type="match status" value="1"/>
</dbReference>
<dbReference type="CDD" id="cd01392">
    <property type="entry name" value="HTH_LacI"/>
    <property type="match status" value="1"/>
</dbReference>
<gene>
    <name evidence="7" type="ORF">C8D82_104113</name>
    <name evidence="6" type="ORF">HF882_20905</name>
</gene>
<dbReference type="EMBL" id="QEKH01000004">
    <property type="protein sequence ID" value="PVY44968.1"/>
    <property type="molecule type" value="Genomic_DNA"/>
</dbReference>
<dbReference type="GO" id="GO:0003700">
    <property type="term" value="F:DNA-binding transcription factor activity"/>
    <property type="evidence" value="ECO:0007669"/>
    <property type="project" value="TreeGrafter"/>
</dbReference>
<keyword evidence="2" id="KW-0238">DNA-binding</keyword>
<reference evidence="6 9" key="2">
    <citation type="submission" date="2020-04" db="EMBL/GenBank/DDBJ databases">
        <authorList>
            <person name="Hitch T.C.A."/>
            <person name="Wylensek D."/>
            <person name="Clavel T."/>
        </authorList>
    </citation>
    <scope>NUCLEOTIDE SEQUENCE [LARGE SCALE GENOMIC DNA]</scope>
    <source>
        <strain evidence="6 9">COR2-253-APC-1A</strain>
    </source>
</reference>
<keyword evidence="1" id="KW-0805">Transcription regulation</keyword>
<name>A0A2U1B8J0_9BACT</name>
<dbReference type="PANTHER" id="PTHR30146:SF109">
    <property type="entry name" value="HTH-TYPE TRANSCRIPTIONAL REGULATOR GALS"/>
    <property type="match status" value="1"/>
</dbReference>
<dbReference type="PROSITE" id="PS50932">
    <property type="entry name" value="HTH_LACI_2"/>
    <property type="match status" value="1"/>
</dbReference>
<keyword evidence="8" id="KW-1185">Reference proteome</keyword>
<dbReference type="PANTHER" id="PTHR30146">
    <property type="entry name" value="LACI-RELATED TRANSCRIPTIONAL REPRESSOR"/>
    <property type="match status" value="1"/>
</dbReference>
<protein>
    <submittedName>
        <fullName evidence="7">LacI family transcriptional regulator</fullName>
    </submittedName>
</protein>
<dbReference type="Proteomes" id="UP000576225">
    <property type="component" value="Unassembled WGS sequence"/>
</dbReference>
<dbReference type="Proteomes" id="UP000245959">
    <property type="component" value="Unassembled WGS sequence"/>
</dbReference>
<feature type="domain" description="HTH cro/C1-type" evidence="5">
    <location>
        <begin position="1"/>
        <end position="24"/>
    </location>
</feature>
<dbReference type="OrthoDB" id="9784962at2"/>
<evidence type="ECO:0000313" key="7">
    <source>
        <dbReference type="EMBL" id="PVY44968.1"/>
    </source>
</evidence>
<dbReference type="InterPro" id="IPR028082">
    <property type="entry name" value="Peripla_BP_I"/>
</dbReference>
<sequence length="343" mass="38270">MTLKEIAAELGVSPSTVSRVLNGRDKNFTVKPELRKRILDRVAERDYKPNPMYQSMRKKDNQQIAIFLPSYLEAALEADINAGVDAMNNSLFEKGFSFHYLVRPLEQRATYGLPQWKVAGAVAVDVRRSELVCELDESGLSYVVLNGVAGPNGSAVQADDAGNMECAMKYLYELGHRRIGYVNPYRDPKLIPIGFAEQHYSVIRRTASYFEFCLAYGLPVLESAKDCTVTVEDAVAEGVARGFTAYVAYSFEMYMEICHYLHARNLHIPRDVSVVTFNNPPLARFAAPPATCVEIPCKEMGVEAGRLLLERLERPGETEPQVRMLPGRLVIRDSAGPAIGKRQ</sequence>
<dbReference type="CDD" id="cd06267">
    <property type="entry name" value="PBP1_LacI_sugar_binding-like"/>
    <property type="match status" value="1"/>
</dbReference>
<dbReference type="SUPFAM" id="SSF47413">
    <property type="entry name" value="lambda repressor-like DNA-binding domains"/>
    <property type="match status" value="1"/>
</dbReference>
<reference evidence="7 8" key="1">
    <citation type="submission" date="2018-04" db="EMBL/GenBank/DDBJ databases">
        <title>Genomic Encyclopedia of Type Strains, Phase IV (KMG-IV): sequencing the most valuable type-strain genomes for metagenomic binning, comparative biology and taxonomic classification.</title>
        <authorList>
            <person name="Goeker M."/>
        </authorList>
    </citation>
    <scope>NUCLEOTIDE SEQUENCE [LARGE SCALE GENOMIC DNA]</scope>
    <source>
        <strain evidence="7 8">DSM 14823</strain>
    </source>
</reference>
<dbReference type="AlphaFoldDB" id="A0A2U1B8J0"/>
<dbReference type="InterPro" id="IPR010982">
    <property type="entry name" value="Lambda_DNA-bd_dom_sf"/>
</dbReference>
<dbReference type="EMBL" id="JABAEW010000073">
    <property type="protein sequence ID" value="NMD89049.1"/>
    <property type="molecule type" value="Genomic_DNA"/>
</dbReference>
<dbReference type="Gene3D" id="1.10.260.40">
    <property type="entry name" value="lambda repressor-like DNA-binding domains"/>
    <property type="match status" value="1"/>
</dbReference>
<dbReference type="SMART" id="SM00354">
    <property type="entry name" value="HTH_LACI"/>
    <property type="match status" value="1"/>
</dbReference>
<comment type="caution">
    <text evidence="7">The sequence shown here is derived from an EMBL/GenBank/DDBJ whole genome shotgun (WGS) entry which is preliminary data.</text>
</comment>
<dbReference type="Pfam" id="PF00356">
    <property type="entry name" value="LacI"/>
    <property type="match status" value="1"/>
</dbReference>
<evidence type="ECO:0000313" key="8">
    <source>
        <dbReference type="Proteomes" id="UP000245959"/>
    </source>
</evidence>
<organism evidence="7 8">
    <name type="scientific">Victivallis vadensis</name>
    <dbReference type="NCBI Taxonomy" id="172901"/>
    <lineage>
        <taxon>Bacteria</taxon>
        <taxon>Pseudomonadati</taxon>
        <taxon>Lentisphaerota</taxon>
        <taxon>Lentisphaeria</taxon>
        <taxon>Victivallales</taxon>
        <taxon>Victivallaceae</taxon>
        <taxon>Victivallis</taxon>
    </lineage>
</organism>
<dbReference type="GO" id="GO:0000976">
    <property type="term" value="F:transcription cis-regulatory region binding"/>
    <property type="evidence" value="ECO:0007669"/>
    <property type="project" value="TreeGrafter"/>
</dbReference>
<evidence type="ECO:0000313" key="6">
    <source>
        <dbReference type="EMBL" id="NMD89049.1"/>
    </source>
</evidence>
<proteinExistence type="predicted"/>